<evidence type="ECO:0000313" key="5">
    <source>
        <dbReference type="EMBL" id="QTJ02291.1"/>
    </source>
</evidence>
<feature type="compositionally biased region" description="Polar residues" evidence="3">
    <location>
        <begin position="231"/>
        <end position="243"/>
    </location>
</feature>
<organism evidence="5">
    <name type="scientific">Catharanthus roseus</name>
    <name type="common">Madagascar periwinkle</name>
    <name type="synonym">Vinca rosea</name>
    <dbReference type="NCBI Taxonomy" id="4058"/>
    <lineage>
        <taxon>Eukaryota</taxon>
        <taxon>Viridiplantae</taxon>
        <taxon>Streptophyta</taxon>
        <taxon>Embryophyta</taxon>
        <taxon>Tracheophyta</taxon>
        <taxon>Spermatophyta</taxon>
        <taxon>Magnoliopsida</taxon>
        <taxon>eudicotyledons</taxon>
        <taxon>Gunneridae</taxon>
        <taxon>Pentapetalae</taxon>
        <taxon>asterids</taxon>
        <taxon>lamiids</taxon>
        <taxon>Gentianales</taxon>
        <taxon>Apocynaceae</taxon>
        <taxon>Rauvolfioideae</taxon>
        <taxon>Vinceae</taxon>
        <taxon>Catharanthinae</taxon>
        <taxon>Catharanthus</taxon>
    </lineage>
</organism>
<evidence type="ECO:0000256" key="2">
    <source>
        <dbReference type="RuleBase" id="RU361125"/>
    </source>
</evidence>
<feature type="region of interest" description="Disordered" evidence="3">
    <location>
        <begin position="231"/>
        <end position="250"/>
    </location>
</feature>
<dbReference type="PROSITE" id="PS01201">
    <property type="entry name" value="TUB_2"/>
    <property type="match status" value="1"/>
</dbReference>
<gene>
    <name evidence="5" type="ORF">CRO_T133384</name>
</gene>
<reference evidence="5" key="1">
    <citation type="journal article" date="2020" name="bioRxiv">
        <title>Subfunctionalization of paralog transcription factors contributes to regulation of alkaloid pathway branch choice in Catharanthus roseus.</title>
        <authorList>
            <person name="Colinas M."/>
            <person name="Pollier J."/>
            <person name="Vaneechoutte D."/>
            <person name="Malat D.G."/>
            <person name="Schweizer F."/>
            <person name="De Milde L."/>
            <person name="De Clercq R."/>
            <person name="Guedes J.G."/>
            <person name="Martinez-Cortes T."/>
            <person name="Molina Hidalgo F.J."/>
            <person name="Sottomayor M."/>
            <person name="Vandepoele K."/>
            <person name="Goossens A."/>
        </authorList>
    </citation>
    <scope>NUCLEOTIDE SEQUENCE</scope>
</reference>
<dbReference type="InterPro" id="IPR025659">
    <property type="entry name" value="Tubby-like_C"/>
</dbReference>
<evidence type="ECO:0000256" key="3">
    <source>
        <dbReference type="SAM" id="MobiDB-lite"/>
    </source>
</evidence>
<dbReference type="PROSITE" id="PS01200">
    <property type="entry name" value="TUB_1"/>
    <property type="match status" value="1"/>
</dbReference>
<dbReference type="SUPFAM" id="SSF54518">
    <property type="entry name" value="Tubby C-terminal domain-like"/>
    <property type="match status" value="1"/>
</dbReference>
<accession>A0A8A6LNU5</accession>
<dbReference type="PRINTS" id="PR01573">
    <property type="entry name" value="SUPERTUBBY"/>
</dbReference>
<dbReference type="InterPro" id="IPR036047">
    <property type="entry name" value="F-box-like_dom_sf"/>
</dbReference>
<dbReference type="InterPro" id="IPR000007">
    <property type="entry name" value="Tubby_C"/>
</dbReference>
<feature type="domain" description="Tubby C-terminal" evidence="4">
    <location>
        <begin position="142"/>
        <end position="403"/>
    </location>
</feature>
<dbReference type="EMBL" id="MT415006">
    <property type="protein sequence ID" value="QTJ02291.1"/>
    <property type="molecule type" value="mRNA"/>
</dbReference>
<proteinExistence type="evidence at transcript level"/>
<dbReference type="SUPFAM" id="SSF81383">
    <property type="entry name" value="F-box domain"/>
    <property type="match status" value="1"/>
</dbReference>
<dbReference type="CDD" id="cd22153">
    <property type="entry name" value="F-box_AtTLP-like"/>
    <property type="match status" value="1"/>
</dbReference>
<evidence type="ECO:0000256" key="1">
    <source>
        <dbReference type="ARBA" id="ARBA00007129"/>
    </source>
</evidence>
<dbReference type="InterPro" id="IPR018066">
    <property type="entry name" value="Tubby_C_CS"/>
</dbReference>
<comment type="similarity">
    <text evidence="1 2">Belongs to the TUB family.</text>
</comment>
<dbReference type="Pfam" id="PF01167">
    <property type="entry name" value="Tub"/>
    <property type="match status" value="1"/>
</dbReference>
<dbReference type="PANTHER" id="PTHR16517">
    <property type="entry name" value="TUBBY-RELATED"/>
    <property type="match status" value="1"/>
</dbReference>
<dbReference type="AlphaFoldDB" id="A0A8A6LNU5"/>
<protein>
    <recommendedName>
        <fullName evidence="2">Tubby-like F-box protein</fullName>
    </recommendedName>
</protein>
<sequence>MSLRRNFLSRRIGNGSFSFSCRSLKESARTLEIAVNGGNCVDTNVIPIRDDDDDVLQHNGVISNAEMTTFSPSPWSNMLPELLGEIIQRVEASEDKWPDRKSVVYCGCVCKQWRKVTKEVVAASSSQINNGSAGKITFPSCLKKPGPRDMPLQCLIKRDKKNGMFYLYLALSPLSMDRGKFLLAARRYRNGAHTEYIISLDADDFSQGSNAYIGKLRSDFLGTNFTIYDSQPPHSGAKPSSSRAGRRFASKQISPQVPAGNFEIGEVSYKFNLLKSRGPRRMVCAIQCPSSNESAIDKPKYDPKSKSPYPAVSGYTVLRNKAPRWHEHLQCWCLNFHGRVTVASVKNFQLVAIVDQSQPGGKGNEETVLLQFGKVGDDLFTMDYRQPLSAFHAFAICLTSFGTKLACE</sequence>
<evidence type="ECO:0000259" key="4">
    <source>
        <dbReference type="Pfam" id="PF01167"/>
    </source>
</evidence>
<name>A0A8A6LNU5_CATRO</name>
<dbReference type="OrthoDB" id="8775810at2759"/>
<dbReference type="Gene3D" id="3.20.90.10">
    <property type="entry name" value="Tubby Protein, Chain A"/>
    <property type="match status" value="1"/>
</dbReference>
<dbReference type="PANTHER" id="PTHR16517:SF50">
    <property type="entry name" value="TUBBY-LIKE F-BOX PROTEIN 7"/>
    <property type="match status" value="1"/>
</dbReference>